<accession>A0ABP0Z7E0</accession>
<gene>
    <name evidence="2" type="ORF">CITCOLO1_LOCUS20088</name>
</gene>
<organism evidence="2 3">
    <name type="scientific">Citrullus colocynthis</name>
    <name type="common">colocynth</name>
    <dbReference type="NCBI Taxonomy" id="252529"/>
    <lineage>
        <taxon>Eukaryota</taxon>
        <taxon>Viridiplantae</taxon>
        <taxon>Streptophyta</taxon>
        <taxon>Embryophyta</taxon>
        <taxon>Tracheophyta</taxon>
        <taxon>Spermatophyta</taxon>
        <taxon>Magnoliopsida</taxon>
        <taxon>eudicotyledons</taxon>
        <taxon>Gunneridae</taxon>
        <taxon>Pentapetalae</taxon>
        <taxon>rosids</taxon>
        <taxon>fabids</taxon>
        <taxon>Cucurbitales</taxon>
        <taxon>Cucurbitaceae</taxon>
        <taxon>Benincaseae</taxon>
        <taxon>Citrullus</taxon>
    </lineage>
</organism>
<evidence type="ECO:0000256" key="1">
    <source>
        <dbReference type="SAM" id="MobiDB-lite"/>
    </source>
</evidence>
<proteinExistence type="predicted"/>
<dbReference type="EMBL" id="OZ021742">
    <property type="protein sequence ID" value="CAK9327700.1"/>
    <property type="molecule type" value="Genomic_DNA"/>
</dbReference>
<evidence type="ECO:0000313" key="3">
    <source>
        <dbReference type="Proteomes" id="UP001642487"/>
    </source>
</evidence>
<reference evidence="2 3" key="1">
    <citation type="submission" date="2024-03" db="EMBL/GenBank/DDBJ databases">
        <authorList>
            <person name="Gkanogiannis A."/>
            <person name="Becerra Lopez-Lavalle L."/>
        </authorList>
    </citation>
    <scope>NUCLEOTIDE SEQUENCE [LARGE SCALE GENOMIC DNA]</scope>
</reference>
<evidence type="ECO:0000313" key="2">
    <source>
        <dbReference type="EMBL" id="CAK9327700.1"/>
    </source>
</evidence>
<feature type="region of interest" description="Disordered" evidence="1">
    <location>
        <begin position="1"/>
        <end position="25"/>
    </location>
</feature>
<sequence length="213" mass="23419">MPFSSFSLNPFPDRKKPTPTEPAAEDDELAAVKAAAWAWYQHGSGSESKPIREFGLTRPIPVPKPSRYRLEATRSSSLLIQDNTQSPNPHNSLLDSYEIASISKRLSDLLDPTDPQQIYSLMAVAEAETLADVRQNGGCGSWHSRPLAPKATPPPHATAGLKPALRTSERERRGCGSSIVVAQGKLIGIRRSGYTHLILYLITLLYNMRPIFS</sequence>
<keyword evidence="3" id="KW-1185">Reference proteome</keyword>
<dbReference type="PANTHER" id="PTHR34665">
    <property type="entry name" value="DUF3741 DOMAIN-CONTAINING PROTEIN"/>
    <property type="match status" value="1"/>
</dbReference>
<feature type="region of interest" description="Disordered" evidence="1">
    <location>
        <begin position="146"/>
        <end position="170"/>
    </location>
</feature>
<protein>
    <submittedName>
        <fullName evidence="2">Uncharacterized protein</fullName>
    </submittedName>
</protein>
<dbReference type="PANTHER" id="PTHR34665:SF4">
    <property type="entry name" value="DUF3741 DOMAIN-CONTAINING PROTEIN"/>
    <property type="match status" value="1"/>
</dbReference>
<dbReference type="Proteomes" id="UP001642487">
    <property type="component" value="Chromosome 8"/>
</dbReference>
<name>A0ABP0Z7E0_9ROSI</name>